<dbReference type="PROSITE" id="PS50995">
    <property type="entry name" value="HTH_MARR_2"/>
    <property type="match status" value="1"/>
</dbReference>
<dbReference type="PANTHER" id="PTHR39515">
    <property type="entry name" value="CONSERVED PROTEIN"/>
    <property type="match status" value="1"/>
</dbReference>
<dbReference type="SMART" id="SM00347">
    <property type="entry name" value="HTH_MARR"/>
    <property type="match status" value="1"/>
</dbReference>
<sequence>MQSNESPTLPDPARSSVSASDPAEVLMVDIAVTAARLTRLAGTLGTRALPRAMVRALSTLEEHGPLRISEFAEIDGCSQPSATALIGRLTSAGLAARTKDPDDSRAVVVELTPAGREQLSVSRRAFGTALAARLPDFGIDRLSHLNHELTDLLEALKSAAPHTVSK</sequence>
<evidence type="ECO:0000313" key="4">
    <source>
        <dbReference type="Proteomes" id="UP000255082"/>
    </source>
</evidence>
<feature type="domain" description="HTH marR-type" evidence="2">
    <location>
        <begin position="23"/>
        <end position="154"/>
    </location>
</feature>
<gene>
    <name evidence="3" type="ORF">NCTC13184_00813</name>
</gene>
<accession>A0A378WM39</accession>
<dbReference type="Gene3D" id="1.10.10.10">
    <property type="entry name" value="Winged helix-like DNA-binding domain superfamily/Winged helix DNA-binding domain"/>
    <property type="match status" value="1"/>
</dbReference>
<dbReference type="EMBL" id="UGRU01000001">
    <property type="protein sequence ID" value="SUA41474.1"/>
    <property type="molecule type" value="Genomic_DNA"/>
</dbReference>
<dbReference type="PANTHER" id="PTHR39515:SF2">
    <property type="entry name" value="HTH-TYPE TRANSCRIPTIONAL REGULATOR RV0880"/>
    <property type="match status" value="1"/>
</dbReference>
<evidence type="ECO:0000313" key="3">
    <source>
        <dbReference type="EMBL" id="SUA41474.1"/>
    </source>
</evidence>
<evidence type="ECO:0000256" key="1">
    <source>
        <dbReference type="SAM" id="MobiDB-lite"/>
    </source>
</evidence>
<dbReference type="InterPro" id="IPR036388">
    <property type="entry name" value="WH-like_DNA-bd_sf"/>
</dbReference>
<dbReference type="SUPFAM" id="SSF46785">
    <property type="entry name" value="Winged helix' DNA-binding domain"/>
    <property type="match status" value="1"/>
</dbReference>
<feature type="region of interest" description="Disordered" evidence="1">
    <location>
        <begin position="1"/>
        <end position="20"/>
    </location>
</feature>
<evidence type="ECO:0000259" key="2">
    <source>
        <dbReference type="PROSITE" id="PS50995"/>
    </source>
</evidence>
<dbReference type="RefSeq" id="WP_227995397.1">
    <property type="nucleotide sequence ID" value="NZ_JAJFOE010000001.1"/>
</dbReference>
<reference evidence="3 4" key="1">
    <citation type="submission" date="2018-06" db="EMBL/GenBank/DDBJ databases">
        <authorList>
            <consortium name="Pathogen Informatics"/>
            <person name="Doyle S."/>
        </authorList>
    </citation>
    <scope>NUCLEOTIDE SEQUENCE [LARGE SCALE GENOMIC DNA]</scope>
    <source>
        <strain evidence="3 4">NCTC13184</strain>
    </source>
</reference>
<proteinExistence type="predicted"/>
<dbReference type="InterPro" id="IPR052526">
    <property type="entry name" value="HTH-type_Bedaq_tolerance"/>
</dbReference>
<dbReference type="GO" id="GO:0003700">
    <property type="term" value="F:DNA-binding transcription factor activity"/>
    <property type="evidence" value="ECO:0007669"/>
    <property type="project" value="InterPro"/>
</dbReference>
<dbReference type="InterPro" id="IPR000835">
    <property type="entry name" value="HTH_MarR-typ"/>
</dbReference>
<protein>
    <submittedName>
        <fullName evidence="3">Homoprotocatechuate degradation operon regulator, HpaR</fullName>
    </submittedName>
</protein>
<name>A0A378WM39_9NOCA</name>
<dbReference type="AlphaFoldDB" id="A0A378WM39"/>
<organism evidence="3 4">
    <name type="scientific">Nocardia africana</name>
    <dbReference type="NCBI Taxonomy" id="134964"/>
    <lineage>
        <taxon>Bacteria</taxon>
        <taxon>Bacillati</taxon>
        <taxon>Actinomycetota</taxon>
        <taxon>Actinomycetes</taxon>
        <taxon>Mycobacteriales</taxon>
        <taxon>Nocardiaceae</taxon>
        <taxon>Nocardia</taxon>
    </lineage>
</organism>
<dbReference type="Pfam" id="PF01047">
    <property type="entry name" value="MarR"/>
    <property type="match status" value="1"/>
</dbReference>
<dbReference type="InterPro" id="IPR036390">
    <property type="entry name" value="WH_DNA-bd_sf"/>
</dbReference>
<dbReference type="Proteomes" id="UP000255082">
    <property type="component" value="Unassembled WGS sequence"/>
</dbReference>